<feature type="domain" description="PTS EIIB type-2" evidence="4">
    <location>
        <begin position="419"/>
        <end position="507"/>
    </location>
</feature>
<dbReference type="InterPro" id="IPR036634">
    <property type="entry name" value="PRD_sf"/>
</dbReference>
<evidence type="ECO:0000259" key="5">
    <source>
        <dbReference type="PROSITE" id="PS51372"/>
    </source>
</evidence>
<evidence type="ECO:0000259" key="4">
    <source>
        <dbReference type="PROSITE" id="PS51099"/>
    </source>
</evidence>
<dbReference type="InterPro" id="IPR050661">
    <property type="entry name" value="BglG_antiterminators"/>
</dbReference>
<dbReference type="SUPFAM" id="SSF52794">
    <property type="entry name" value="PTS system IIB component-like"/>
    <property type="match status" value="1"/>
</dbReference>
<dbReference type="InterPro" id="IPR036390">
    <property type="entry name" value="WH_DNA-bd_sf"/>
</dbReference>
<dbReference type="PROSITE" id="PS51372">
    <property type="entry name" value="PRD_2"/>
    <property type="match status" value="2"/>
</dbReference>
<dbReference type="CDD" id="cd05568">
    <property type="entry name" value="PTS_IIB_bgl_like"/>
    <property type="match status" value="1"/>
</dbReference>
<feature type="domain" description="PRD" evidence="5">
    <location>
        <begin position="307"/>
        <end position="414"/>
    </location>
</feature>
<dbReference type="Gene3D" id="1.10.1790.10">
    <property type="entry name" value="PRD domain"/>
    <property type="match status" value="2"/>
</dbReference>
<dbReference type="Pfam" id="PF08279">
    <property type="entry name" value="HTH_11"/>
    <property type="match status" value="1"/>
</dbReference>
<dbReference type="InterPro" id="IPR036388">
    <property type="entry name" value="WH-like_DNA-bd_sf"/>
</dbReference>
<organism evidence="6">
    <name type="scientific">Halalkalibacterium halodurans</name>
    <name type="common">Bacillus halodurans</name>
    <dbReference type="NCBI Taxonomy" id="86665"/>
    <lineage>
        <taxon>Bacteria</taxon>
        <taxon>Bacillati</taxon>
        <taxon>Bacillota</taxon>
        <taxon>Bacilli</taxon>
        <taxon>Bacillales</taxon>
        <taxon>Bacillaceae</taxon>
        <taxon>Halalkalibacterium (ex Joshi et al. 2022)</taxon>
    </lineage>
</organism>
<evidence type="ECO:0000259" key="3">
    <source>
        <dbReference type="PROSITE" id="PS51094"/>
    </source>
</evidence>
<dbReference type="Gene3D" id="3.40.930.10">
    <property type="entry name" value="Mannitol-specific EII, Chain A"/>
    <property type="match status" value="1"/>
</dbReference>
<dbReference type="Pfam" id="PF00359">
    <property type="entry name" value="PTS_EIIA_2"/>
    <property type="match status" value="1"/>
</dbReference>
<dbReference type="GO" id="GO:0006355">
    <property type="term" value="P:regulation of DNA-templated transcription"/>
    <property type="evidence" value="ECO:0007669"/>
    <property type="project" value="InterPro"/>
</dbReference>
<dbReference type="EMBL" id="LILD01000003">
    <property type="protein sequence ID" value="KOO36822.1"/>
    <property type="molecule type" value="Genomic_DNA"/>
</dbReference>
<dbReference type="InterPro" id="IPR013196">
    <property type="entry name" value="HTH_11"/>
</dbReference>
<dbReference type="GeneID" id="87595763"/>
<dbReference type="Pfam" id="PF02302">
    <property type="entry name" value="PTS_IIB"/>
    <property type="match status" value="1"/>
</dbReference>
<dbReference type="SUPFAM" id="SSF55804">
    <property type="entry name" value="Phoshotransferase/anion transport protein"/>
    <property type="match status" value="1"/>
</dbReference>
<keyword evidence="1" id="KW-0808">Transferase</keyword>
<dbReference type="SUPFAM" id="SSF63520">
    <property type="entry name" value="PTS-regulatory domain, PRD"/>
    <property type="match status" value="2"/>
</dbReference>
<dbReference type="PANTHER" id="PTHR30185">
    <property type="entry name" value="CRYPTIC BETA-GLUCOSIDE BGL OPERON ANTITERMINATOR"/>
    <property type="match status" value="1"/>
</dbReference>
<accession>A0A0M0KE11</accession>
<dbReference type="PROSITE" id="PS51094">
    <property type="entry name" value="PTS_EIIA_TYPE_2"/>
    <property type="match status" value="1"/>
</dbReference>
<evidence type="ECO:0000256" key="1">
    <source>
        <dbReference type="ARBA" id="ARBA00022679"/>
    </source>
</evidence>
<keyword evidence="2" id="KW-0677">Repeat</keyword>
<dbReference type="RefSeq" id="WP_053432063.1">
    <property type="nucleotide sequence ID" value="NZ_CP040441.1"/>
</dbReference>
<dbReference type="Gene3D" id="3.40.50.2300">
    <property type="match status" value="1"/>
</dbReference>
<evidence type="ECO:0000313" key="6">
    <source>
        <dbReference type="EMBL" id="KOO36822.1"/>
    </source>
</evidence>
<dbReference type="PATRIC" id="fig|136160.3.peg.4047"/>
<dbReference type="Pfam" id="PF00874">
    <property type="entry name" value="PRD"/>
    <property type="match status" value="2"/>
</dbReference>
<dbReference type="PROSITE" id="PS51099">
    <property type="entry name" value="PTS_EIIB_TYPE_2"/>
    <property type="match status" value="1"/>
</dbReference>
<feature type="domain" description="PTS EIIA type-2" evidence="3">
    <location>
        <begin position="558"/>
        <end position="701"/>
    </location>
</feature>
<dbReference type="InterPro" id="IPR016152">
    <property type="entry name" value="PTrfase/Anion_transptr"/>
</dbReference>
<evidence type="ECO:0000256" key="2">
    <source>
        <dbReference type="ARBA" id="ARBA00022737"/>
    </source>
</evidence>
<sequence>MSLDQRSTFILTQLLHARSYLPIQELTQKLNVSRRTVYNDLEKINSWLEEQGLKAVYKVRSQGLILDERAKEEIPTKLRSLKSWHYEYSAQERKAWVVIYLLTRLEPLFLEHLMDRTGVSRNTTIDDIKCLKDELNNFHLALEFERKDGYTISGDETDKRKAIVYYLSQALPQQNWETELSPIRIFLRTKRDNGRIFTIEELQKVYDVISESEKDLKIQYTDDVLHNLSLRFLLFMKRVAKGKFIKVHPLEKQVLKGTKEYEAAKVMSFKLEQAFGVHYPDEEVLYLTTHILSSKINYANGEIESRKESQELTHIVTSMVDDFQKYACVVFEERELLEKNLFFHIKPAFYRVKYGLEVENSIAESIKTSYPELFLLTRKVVHYLERYVGKNVNDNEVAFITMHFVGWMRREGTIPTKRKKALIVCANGVGTSQFLKNQLEDLFPAVDIIKTCSIREYEKTPVDVDFIISTTSIPEKNVPIFIVNPILTETEKERLLKSVHVALDELGAMKGYSIEGLMDVIKRHGNVDDEKALYQDLRRFFTQPTPIGPKQEKPKLNQLLTEDMIQLREQVTHWQEAIQLAAKPLLLKGMVTESYVKKMIKNIEKFGPYMIIAPHFAIPHAKPEDGVRQLGMSLLWLKKPVMFSSQKGHDVHVIVVLASIDSDKHLKALSQLTHLMSKKETMKTLMTVHSKQTVMQMIDAT</sequence>
<dbReference type="InterPro" id="IPR002178">
    <property type="entry name" value="PTS_EIIA_type-2_dom"/>
</dbReference>
<dbReference type="PANTHER" id="PTHR30185:SF9">
    <property type="entry name" value="MANNITOL-SPECIFIC PHOSPHOTRANSFERASE ENZYME IIA COMPONENT"/>
    <property type="match status" value="1"/>
</dbReference>
<dbReference type="AlphaFoldDB" id="A0A0M0KE11"/>
<gene>
    <name evidence="6" type="ORF">AMD02_15535</name>
</gene>
<dbReference type="InterPro" id="IPR003501">
    <property type="entry name" value="PTS_EIIB_2/3"/>
</dbReference>
<dbReference type="SUPFAM" id="SSF46785">
    <property type="entry name" value="Winged helix' DNA-binding domain"/>
    <property type="match status" value="1"/>
</dbReference>
<dbReference type="InterPro" id="IPR011608">
    <property type="entry name" value="PRD"/>
</dbReference>
<dbReference type="GO" id="GO:0009401">
    <property type="term" value="P:phosphoenolpyruvate-dependent sugar phosphotransferase system"/>
    <property type="evidence" value="ECO:0007669"/>
    <property type="project" value="InterPro"/>
</dbReference>
<proteinExistence type="predicted"/>
<comment type="caution">
    <text evidence="6">The sequence shown here is derived from an EMBL/GenBank/DDBJ whole genome shotgun (WGS) entry which is preliminary data.</text>
</comment>
<name>A0A0M0KE11_ALKHA</name>
<dbReference type="InterPro" id="IPR013011">
    <property type="entry name" value="PTS_EIIB_2"/>
</dbReference>
<dbReference type="Gene3D" id="1.10.10.10">
    <property type="entry name" value="Winged helix-like DNA-binding domain superfamily/Winged helix DNA-binding domain"/>
    <property type="match status" value="2"/>
</dbReference>
<feature type="domain" description="PRD" evidence="5">
    <location>
        <begin position="196"/>
        <end position="301"/>
    </location>
</feature>
<reference evidence="6" key="1">
    <citation type="submission" date="2015-08" db="EMBL/GenBank/DDBJ databases">
        <title>Complete DNA Sequence of Pseudomonas syringae pv. actinidiae, the Causal Agent of Kiwifruit Canker Disease.</title>
        <authorList>
            <person name="Rikkerink E.H.A."/>
            <person name="Fineran P.C."/>
        </authorList>
    </citation>
    <scope>NUCLEOTIDE SEQUENCE</scope>
    <source>
        <strain evidence="6">DSM 13666</strain>
    </source>
</reference>
<dbReference type="InterPro" id="IPR036095">
    <property type="entry name" value="PTS_EIIB-like_sf"/>
</dbReference>
<protein>
    <submittedName>
        <fullName evidence="6">Uncharacterized protein</fullName>
    </submittedName>
</protein>
<dbReference type="CDD" id="cd00211">
    <property type="entry name" value="PTS_IIA_fru"/>
    <property type="match status" value="1"/>
</dbReference>
<dbReference type="GO" id="GO:0008982">
    <property type="term" value="F:protein-N(PI)-phosphohistidine-sugar phosphotransferase activity"/>
    <property type="evidence" value="ECO:0007669"/>
    <property type="project" value="InterPro"/>
</dbReference>